<dbReference type="RefSeq" id="WP_004814550.1">
    <property type="nucleotide sequence ID" value="NZ_ABXA01000036.1"/>
</dbReference>
<dbReference type="Gene3D" id="3.30.110.190">
    <property type="match status" value="1"/>
</dbReference>
<dbReference type="InterPro" id="IPR025506">
    <property type="entry name" value="Abi_alpha"/>
</dbReference>
<name>B6W9V4_9FIRM</name>
<dbReference type="eggNOG" id="ENOG5032YK2">
    <property type="taxonomic scope" value="Bacteria"/>
</dbReference>
<dbReference type="EMBL" id="ABXA01000036">
    <property type="protein sequence ID" value="EEB35714.1"/>
    <property type="molecule type" value="Genomic_DNA"/>
</dbReference>
<reference evidence="1 2" key="1">
    <citation type="submission" date="2008-09" db="EMBL/GenBank/DDBJ databases">
        <authorList>
            <person name="Fulton L."/>
            <person name="Clifton S."/>
            <person name="Fulton B."/>
            <person name="Xu J."/>
            <person name="Minx P."/>
            <person name="Pepin K.H."/>
            <person name="Johnson M."/>
            <person name="Thiruvilangam P."/>
            <person name="Bhonagiri V."/>
            <person name="Nash W.E."/>
            <person name="Mardis E.R."/>
            <person name="Wilson R.K."/>
        </authorList>
    </citation>
    <scope>NUCLEOTIDE SEQUENCE [LARGE SCALE GENOMIC DNA]</scope>
    <source>
        <strain evidence="1 2">DSM 7454</strain>
    </source>
</reference>
<dbReference type="AlphaFoldDB" id="B6W9V4"/>
<comment type="caution">
    <text evidence="1">The sequence shown here is derived from an EMBL/GenBank/DDBJ whole genome shotgun (WGS) entry which is preliminary data.</text>
</comment>
<sequence>MPVNIDLDVNKLADDTLSPVAKRISETIISLWDLTFGRIDNVNKKYQLKKDKELKDYKEQLENEINQIDPDNLKEPDLSIIGPALESSKYYFEEEQLRSMFAKLVASSMDKSKSSKVRTSFTNIIQQLNKVDALNLLSFDYKSRKPIARTEIGYNSYKFINDKRYQYIFFSNRIIEPMSDVMSASIDNLQRLGLVEVSFDRHFSDNSIYNKFQDYDYISSYTSAYPKSGDGILKIEKGVIYLTNLGSQFIDICL</sequence>
<gene>
    <name evidence="1" type="ORF">ANHYDRO_01380</name>
</gene>
<organism evidence="1 2">
    <name type="scientific">Anaerococcus hydrogenalis DSM 7454</name>
    <dbReference type="NCBI Taxonomy" id="561177"/>
    <lineage>
        <taxon>Bacteria</taxon>
        <taxon>Bacillati</taxon>
        <taxon>Bacillota</taxon>
        <taxon>Tissierellia</taxon>
        <taxon>Tissierellales</taxon>
        <taxon>Peptoniphilaceae</taxon>
        <taxon>Anaerococcus</taxon>
    </lineage>
</organism>
<dbReference type="STRING" id="561177.ANHYDRO_01380"/>
<accession>B6W9V4</accession>
<reference evidence="1 2" key="2">
    <citation type="submission" date="2008-10" db="EMBL/GenBank/DDBJ databases">
        <title>Draft genome sequence of Anaerococcus hydrogenalis (DSM 7454).</title>
        <authorList>
            <person name="Sudarsanam P."/>
            <person name="Ley R."/>
            <person name="Guruge J."/>
            <person name="Turnbaugh P.J."/>
            <person name="Mahowald M."/>
            <person name="Liep D."/>
            <person name="Gordon J."/>
        </authorList>
    </citation>
    <scope>NUCLEOTIDE SEQUENCE [LARGE SCALE GENOMIC DNA]</scope>
    <source>
        <strain evidence="1 2">DSM 7454</strain>
    </source>
</reference>
<proteinExistence type="predicted"/>
<dbReference type="Pfam" id="PF14337">
    <property type="entry name" value="Abi_alpha"/>
    <property type="match status" value="1"/>
</dbReference>
<evidence type="ECO:0000313" key="2">
    <source>
        <dbReference type="Proteomes" id="UP000005451"/>
    </source>
</evidence>
<evidence type="ECO:0000313" key="1">
    <source>
        <dbReference type="EMBL" id="EEB35714.1"/>
    </source>
</evidence>
<evidence type="ECO:0008006" key="3">
    <source>
        <dbReference type="Google" id="ProtNLM"/>
    </source>
</evidence>
<protein>
    <recommendedName>
        <fullName evidence="3">DUF4393 domain-containing protein</fullName>
    </recommendedName>
</protein>
<dbReference type="Proteomes" id="UP000005451">
    <property type="component" value="Unassembled WGS sequence"/>
</dbReference>